<feature type="transmembrane region" description="Helical" evidence="7">
    <location>
        <begin position="607"/>
        <end position="627"/>
    </location>
</feature>
<feature type="transmembrane region" description="Helical" evidence="7">
    <location>
        <begin position="530"/>
        <end position="563"/>
    </location>
</feature>
<keyword evidence="3 7" id="KW-0812">Transmembrane</keyword>
<comment type="similarity">
    <text evidence="2">Belongs to the SYG1 (TC 2.A.94) family.</text>
</comment>
<evidence type="ECO:0000256" key="2">
    <source>
        <dbReference type="ARBA" id="ARBA00009665"/>
    </source>
</evidence>
<name>A0A9P6VY02_RHOMI</name>
<feature type="compositionally biased region" description="Acidic residues" evidence="6">
    <location>
        <begin position="43"/>
        <end position="56"/>
    </location>
</feature>
<feature type="compositionally biased region" description="Basic and acidic residues" evidence="6">
    <location>
        <begin position="947"/>
        <end position="960"/>
    </location>
</feature>
<dbReference type="OrthoDB" id="9970435at2759"/>
<feature type="compositionally biased region" description="Basic residues" evidence="6">
    <location>
        <begin position="1050"/>
        <end position="1063"/>
    </location>
</feature>
<proteinExistence type="inferred from homology"/>
<dbReference type="GO" id="GO:0006817">
    <property type="term" value="P:phosphate ion transport"/>
    <property type="evidence" value="ECO:0007669"/>
    <property type="project" value="TreeGrafter"/>
</dbReference>
<dbReference type="PROSITE" id="PS51380">
    <property type="entry name" value="EXS"/>
    <property type="match status" value="1"/>
</dbReference>
<accession>A0A9P6VY02</accession>
<feature type="compositionally biased region" description="Basic and acidic residues" evidence="6">
    <location>
        <begin position="1073"/>
        <end position="1086"/>
    </location>
</feature>
<dbReference type="PANTHER" id="PTHR10783:SF103">
    <property type="entry name" value="SOLUTE CARRIER FAMILY 53 MEMBER 1"/>
    <property type="match status" value="1"/>
</dbReference>
<keyword evidence="4 7" id="KW-1133">Transmembrane helix</keyword>
<evidence type="ECO:0000256" key="1">
    <source>
        <dbReference type="ARBA" id="ARBA00004141"/>
    </source>
</evidence>
<feature type="region of interest" description="Disordered" evidence="6">
    <location>
        <begin position="104"/>
        <end position="217"/>
    </location>
</feature>
<dbReference type="AlphaFoldDB" id="A0A9P6VY02"/>
<dbReference type="GO" id="GO:0005794">
    <property type="term" value="C:Golgi apparatus"/>
    <property type="evidence" value="ECO:0007669"/>
    <property type="project" value="TreeGrafter"/>
</dbReference>
<dbReference type="GO" id="GO:0005886">
    <property type="term" value="C:plasma membrane"/>
    <property type="evidence" value="ECO:0007669"/>
    <property type="project" value="TreeGrafter"/>
</dbReference>
<feature type="transmembrane region" description="Helical" evidence="7">
    <location>
        <begin position="575"/>
        <end position="595"/>
    </location>
</feature>
<feature type="transmembrane region" description="Helical" evidence="7">
    <location>
        <begin position="810"/>
        <end position="831"/>
    </location>
</feature>
<dbReference type="Pfam" id="PF03105">
    <property type="entry name" value="SPX"/>
    <property type="match status" value="1"/>
</dbReference>
<dbReference type="EMBL" id="PUHQ01000058">
    <property type="protein sequence ID" value="KAG0659046.1"/>
    <property type="molecule type" value="Genomic_DNA"/>
</dbReference>
<feature type="compositionally biased region" description="Basic and acidic residues" evidence="6">
    <location>
        <begin position="999"/>
        <end position="1019"/>
    </location>
</feature>
<feature type="compositionally biased region" description="Low complexity" evidence="6">
    <location>
        <begin position="73"/>
        <end position="85"/>
    </location>
</feature>
<evidence type="ECO:0000256" key="5">
    <source>
        <dbReference type="ARBA" id="ARBA00023136"/>
    </source>
</evidence>
<evidence type="ECO:0000256" key="6">
    <source>
        <dbReference type="SAM" id="MobiDB-lite"/>
    </source>
</evidence>
<feature type="region of interest" description="Disordered" evidence="6">
    <location>
        <begin position="882"/>
        <end position="904"/>
    </location>
</feature>
<feature type="region of interest" description="Disordered" evidence="6">
    <location>
        <begin position="947"/>
        <end position="1126"/>
    </location>
</feature>
<dbReference type="GO" id="GO:0000822">
    <property type="term" value="F:inositol hexakisphosphate binding"/>
    <property type="evidence" value="ECO:0007669"/>
    <property type="project" value="TreeGrafter"/>
</dbReference>
<gene>
    <name evidence="10" type="ORF">C6P46_005342</name>
</gene>
<dbReference type="CDD" id="cd14475">
    <property type="entry name" value="SPX_SYG1_like"/>
    <property type="match status" value="1"/>
</dbReference>
<reference evidence="10 11" key="1">
    <citation type="submission" date="2020-11" db="EMBL/GenBank/DDBJ databases">
        <title>Kefir isolates.</title>
        <authorList>
            <person name="Marcisauskas S."/>
            <person name="Kim Y."/>
            <person name="Blasche S."/>
        </authorList>
    </citation>
    <scope>NUCLEOTIDE SEQUENCE [LARGE SCALE GENOMIC DNA]</scope>
    <source>
        <strain evidence="10 11">KR</strain>
    </source>
</reference>
<evidence type="ECO:0000313" key="11">
    <source>
        <dbReference type="Proteomes" id="UP000777482"/>
    </source>
</evidence>
<comment type="subcellular location">
    <subcellularLocation>
        <location evidence="1">Membrane</location>
        <topology evidence="1">Multi-pass membrane protein</topology>
    </subcellularLocation>
</comment>
<feature type="compositionally biased region" description="Polar residues" evidence="6">
    <location>
        <begin position="136"/>
        <end position="152"/>
    </location>
</feature>
<sequence>MKFGQYLRTHAIDEWKRAYIDYRQLKKQIGRAEQELLAIDAGDAEDSSAGVEDESGPEASLAALEADRKRAAAARGARAAAQGAAAGPNLHEVGVVRGRNRDVERGLDGLDDENEQATTVRSAKSPAEAPARRLSSRSSQDASPALSPTFSQARWELSPEHDSDDTQGTGQALIRESPADAGAKDDLRPAARMRSFSRPKPPTRDFNSPAKRKWRTGFSPDMSLRELQDAMPKQSRRFVKMLDRELERVSGFYADREGEAVERYEQLSAQWRELVNHKKEFQAFRQRELQPPQIVSSILPKHAHLPNVPGVGLVRRTLAQRKVQARGSDEHNDEVRGHNSASGNKSRRFSSESQYSNGHADGPAPKADRDSDADDEAPDAQPVYRHGRPEDYTNARSRLKLATFEYYRFLGMLKSYRVLNRTGFTKALKKYDKVTLIPLAARYAEKVDKADFVTSTKLDDLIRETEDAFATAFERGDRKKALERLRDFGEKKGHHFTSWRAGMLMGAGLPLMIEGLVLSFKPSVRQEIPYWAALLQLFGACYLPVFFCLAFFLNLAACYVLIFELDIRNKMDYHQFIEIPALLYFILSLFWWAAWNNFWPGHIEPSAYPLAWIVVALSIMLNPLPILYPSARWWMLRSFLRMISAGLVRVSFADFFLGDLFNSIYYSLYNLGFLYCTYSHHWQADVYSVCSTNKTWTTAVLASLPPFWRLGQSIRRYFDSDGAFLHVLNAGKYCCSIIYFWFYFAWRINQERGNEEAWRFALFILFATINSCYTSAWDVLMDWSLGHRDVKKKGHWMLRNELAFFKDRPWVYYIAAVANVVLRFSWVFYLAPRPATGVQSYTIALIEASRRIMWNTFRVEAEHIGNRDGYRVTRDVPLPYVSAASPEASGQGADENDDDEDPLEGATSLRARFFRSAHALHRSLVDNLSPVVDAIFSPTVLALGRREDPAARERREVEHQQRRRRRAEDNSSDEEDERDGPGGAQPSGDDNTTDNDNDGSDRLSEHEKRQRVRQSELERRRRRRKSIFLNSGDDESSSPDTSTETESRSGRTRRERGNCRTRSRAGSSPPGQGRDDNSDRHERGDADIGEESLAAPKEDRDVDSGAATTPSPGPTAEHLDETSGDAALQREVAEAERMTEMAESGGA</sequence>
<protein>
    <submittedName>
        <fullName evidence="10">Uncharacterized protein</fullName>
    </submittedName>
</protein>
<dbReference type="GO" id="GO:0016036">
    <property type="term" value="P:cellular response to phosphate starvation"/>
    <property type="evidence" value="ECO:0007669"/>
    <property type="project" value="TreeGrafter"/>
</dbReference>
<evidence type="ECO:0000313" key="10">
    <source>
        <dbReference type="EMBL" id="KAG0659046.1"/>
    </source>
</evidence>
<feature type="compositionally biased region" description="Basic and acidic residues" evidence="6">
    <location>
        <begin position="327"/>
        <end position="337"/>
    </location>
</feature>
<evidence type="ECO:0000256" key="3">
    <source>
        <dbReference type="ARBA" id="ARBA00022692"/>
    </source>
</evidence>
<dbReference type="PROSITE" id="PS51382">
    <property type="entry name" value="SPX"/>
    <property type="match status" value="1"/>
</dbReference>
<feature type="domain" description="SPX" evidence="9">
    <location>
        <begin position="1"/>
        <end position="445"/>
    </location>
</feature>
<dbReference type="InterPro" id="IPR004342">
    <property type="entry name" value="EXS_C"/>
</dbReference>
<keyword evidence="11" id="KW-1185">Reference proteome</keyword>
<feature type="region of interest" description="Disordered" evidence="6">
    <location>
        <begin position="321"/>
        <end position="391"/>
    </location>
</feature>
<feature type="transmembrane region" description="Helical" evidence="7">
    <location>
        <begin position="723"/>
        <end position="745"/>
    </location>
</feature>
<dbReference type="PANTHER" id="PTHR10783">
    <property type="entry name" value="XENOTROPIC AND POLYTROPIC RETROVIRUS RECEPTOR 1-RELATED"/>
    <property type="match status" value="1"/>
</dbReference>
<feature type="transmembrane region" description="Helical" evidence="7">
    <location>
        <begin position="757"/>
        <end position="776"/>
    </location>
</feature>
<feature type="transmembrane region" description="Helical" evidence="7">
    <location>
        <begin position="639"/>
        <end position="658"/>
    </location>
</feature>
<evidence type="ECO:0000256" key="4">
    <source>
        <dbReference type="ARBA" id="ARBA00022989"/>
    </source>
</evidence>
<evidence type="ECO:0000259" key="8">
    <source>
        <dbReference type="PROSITE" id="PS51380"/>
    </source>
</evidence>
<evidence type="ECO:0000256" key="7">
    <source>
        <dbReference type="SAM" id="Phobius"/>
    </source>
</evidence>
<feature type="domain" description="EXS" evidence="8">
    <location>
        <begin position="689"/>
        <end position="890"/>
    </location>
</feature>
<evidence type="ECO:0000259" key="9">
    <source>
        <dbReference type="PROSITE" id="PS51382"/>
    </source>
</evidence>
<feature type="compositionally biased region" description="Acidic residues" evidence="6">
    <location>
        <begin position="894"/>
        <end position="903"/>
    </location>
</feature>
<comment type="caution">
    <text evidence="10">The sequence shown here is derived from an EMBL/GenBank/DDBJ whole genome shotgun (WGS) entry which is preliminary data.</text>
</comment>
<dbReference type="Pfam" id="PF03124">
    <property type="entry name" value="EXS"/>
    <property type="match status" value="1"/>
</dbReference>
<feature type="region of interest" description="Disordered" evidence="6">
    <location>
        <begin position="43"/>
        <end position="85"/>
    </location>
</feature>
<dbReference type="Proteomes" id="UP000777482">
    <property type="component" value="Unassembled WGS sequence"/>
</dbReference>
<dbReference type="InterPro" id="IPR004331">
    <property type="entry name" value="SPX_dom"/>
</dbReference>
<organism evidence="10 11">
    <name type="scientific">Rhodotorula mucilaginosa</name>
    <name type="common">Yeast</name>
    <name type="synonym">Rhodotorula rubra</name>
    <dbReference type="NCBI Taxonomy" id="5537"/>
    <lineage>
        <taxon>Eukaryota</taxon>
        <taxon>Fungi</taxon>
        <taxon>Dikarya</taxon>
        <taxon>Basidiomycota</taxon>
        <taxon>Pucciniomycotina</taxon>
        <taxon>Microbotryomycetes</taxon>
        <taxon>Sporidiobolales</taxon>
        <taxon>Sporidiobolaceae</taxon>
        <taxon>Rhodotorula</taxon>
    </lineage>
</organism>
<keyword evidence="5 7" id="KW-0472">Membrane</keyword>